<comment type="caution">
    <text evidence="1">The sequence shown here is derived from an EMBL/GenBank/DDBJ whole genome shotgun (WGS) entry which is preliminary data.</text>
</comment>
<evidence type="ECO:0000313" key="1">
    <source>
        <dbReference type="EMBL" id="KAE8254481.1"/>
    </source>
</evidence>
<keyword evidence="2" id="KW-1185">Reference proteome</keyword>
<dbReference type="Proteomes" id="UP000077521">
    <property type="component" value="Unassembled WGS sequence"/>
</dbReference>
<evidence type="ECO:0000313" key="2">
    <source>
        <dbReference type="Proteomes" id="UP000077521"/>
    </source>
</evidence>
<organism evidence="1 2">
    <name type="scientific">Tilletia indica</name>
    <dbReference type="NCBI Taxonomy" id="43049"/>
    <lineage>
        <taxon>Eukaryota</taxon>
        <taxon>Fungi</taxon>
        <taxon>Dikarya</taxon>
        <taxon>Basidiomycota</taxon>
        <taxon>Ustilaginomycotina</taxon>
        <taxon>Exobasidiomycetes</taxon>
        <taxon>Tilletiales</taxon>
        <taxon>Tilletiaceae</taxon>
        <taxon>Tilletia</taxon>
    </lineage>
</organism>
<dbReference type="AlphaFoldDB" id="A0A177TAY1"/>
<name>A0A177TAY1_9BASI</name>
<gene>
    <name evidence="1" type="ORF">A4X13_0g3406</name>
</gene>
<sequence>MSEATQYNTYCESQLQLPVTELLPITNVKGKSGYIAIRTLVKTADGRISRAKATGYWPDNRPVINSMLVGPIMLAVTTGGVEMCFERLQLETRPGDPKHASYIQNHLGHDSWRVRVLGKVVASSAMSFTVTGQTFLVTGASKFTVKLVSTSSIPNVPTTGEFAGGSGVVESISKSPPFLVVRLETLHVAVATQAPTSEPAQAPSSSAWMAAFQGDTSVPTGGETASAEQGADDVVQLTPVNSYCETTFRFPLFGSERLVQGWSRVQSKTLTTDGCSHLFYVNVMGLDQLPPAHSIATITAAVALDGRQILMSSTKNHVTLRPGNPLDPEYKAMQILKQPWRIRAAGRVVVSLETEWVMAAVVPIGNAIHSVAVRFMVPSYREGWTALGQL</sequence>
<reference evidence="1" key="1">
    <citation type="submission" date="2016-04" db="EMBL/GenBank/DDBJ databases">
        <authorList>
            <person name="Nguyen H.D."/>
            <person name="Samba Siva P."/>
            <person name="Cullis J."/>
            <person name="Levesque C.A."/>
            <person name="Hambleton S."/>
        </authorList>
    </citation>
    <scope>NUCLEOTIDE SEQUENCE</scope>
    <source>
        <strain evidence="1">DAOMC 236416</strain>
    </source>
</reference>
<dbReference type="EMBL" id="LWDF02000189">
    <property type="protein sequence ID" value="KAE8254481.1"/>
    <property type="molecule type" value="Genomic_DNA"/>
</dbReference>
<protein>
    <submittedName>
        <fullName evidence="1">Uncharacterized protein</fullName>
    </submittedName>
</protein>
<proteinExistence type="predicted"/>
<reference evidence="1" key="2">
    <citation type="journal article" date="2019" name="IMA Fungus">
        <title>Genome sequencing and comparison of five Tilletia species to identify candidate genes for the detection of regulated species infecting wheat.</title>
        <authorList>
            <person name="Nguyen H.D.T."/>
            <person name="Sultana T."/>
            <person name="Kesanakurti P."/>
            <person name="Hambleton S."/>
        </authorList>
    </citation>
    <scope>NUCLEOTIDE SEQUENCE</scope>
    <source>
        <strain evidence="1">DAOMC 236416</strain>
    </source>
</reference>
<accession>A0A177TAY1</accession>